<feature type="domain" description="Methyltransferase small" evidence="7">
    <location>
        <begin position="176"/>
        <end position="259"/>
    </location>
</feature>
<evidence type="ECO:0000259" key="7">
    <source>
        <dbReference type="Pfam" id="PF05175"/>
    </source>
</evidence>
<dbReference type="InterPro" id="IPR004556">
    <property type="entry name" value="HemK-like"/>
</dbReference>
<dbReference type="SUPFAM" id="SSF53335">
    <property type="entry name" value="S-adenosyl-L-methionine-dependent methyltransferases"/>
    <property type="match status" value="1"/>
</dbReference>
<dbReference type="InterPro" id="IPR007848">
    <property type="entry name" value="Small_mtfrase_dom"/>
</dbReference>
<dbReference type="Gene3D" id="1.10.8.10">
    <property type="entry name" value="DNA helicase RuvA subunit, C-terminal domain"/>
    <property type="match status" value="1"/>
</dbReference>
<evidence type="ECO:0000259" key="8">
    <source>
        <dbReference type="Pfam" id="PF17827"/>
    </source>
</evidence>
<dbReference type="InterPro" id="IPR019874">
    <property type="entry name" value="RF_methyltr_PrmC"/>
</dbReference>
<dbReference type="InterPro" id="IPR040758">
    <property type="entry name" value="PrmC_N"/>
</dbReference>
<dbReference type="EC" id="2.1.1.297" evidence="5"/>
<dbReference type="Pfam" id="PF17827">
    <property type="entry name" value="PrmC_N"/>
    <property type="match status" value="1"/>
</dbReference>
<evidence type="ECO:0000256" key="5">
    <source>
        <dbReference type="HAMAP-Rule" id="MF_02126"/>
    </source>
</evidence>
<feature type="region of interest" description="Disordered" evidence="6">
    <location>
        <begin position="142"/>
        <end position="172"/>
    </location>
</feature>
<dbReference type="PANTHER" id="PTHR18895:SF74">
    <property type="entry name" value="MTRF1L RELEASE FACTOR GLUTAMINE METHYLTRANSFERASE"/>
    <property type="match status" value="1"/>
</dbReference>
<dbReference type="InterPro" id="IPR029063">
    <property type="entry name" value="SAM-dependent_MTases_sf"/>
</dbReference>
<organism evidence="9 10">
    <name type="scientific">Collinsella ureilytica</name>
    <dbReference type="NCBI Taxonomy" id="2869515"/>
    <lineage>
        <taxon>Bacteria</taxon>
        <taxon>Bacillati</taxon>
        <taxon>Actinomycetota</taxon>
        <taxon>Coriobacteriia</taxon>
        <taxon>Coriobacteriales</taxon>
        <taxon>Coriobacteriaceae</taxon>
        <taxon>Collinsella</taxon>
    </lineage>
</organism>
<comment type="function">
    <text evidence="5">Methylates the class 1 translation termination release factors RF1/PrfA and RF2/PrfB on the glutamine residue of the universally conserved GGQ motif.</text>
</comment>
<dbReference type="NCBIfam" id="TIGR00536">
    <property type="entry name" value="hemK_fam"/>
    <property type="match status" value="1"/>
</dbReference>
<dbReference type="Pfam" id="PF05175">
    <property type="entry name" value="MTS"/>
    <property type="match status" value="1"/>
</dbReference>
<dbReference type="Gene3D" id="3.40.50.150">
    <property type="entry name" value="Vaccinia Virus protein VP39"/>
    <property type="match status" value="1"/>
</dbReference>
<evidence type="ECO:0000313" key="10">
    <source>
        <dbReference type="Proteomes" id="UP000700908"/>
    </source>
</evidence>
<reference evidence="9 10" key="1">
    <citation type="submission" date="2021-08" db="EMBL/GenBank/DDBJ databases">
        <title>Collinsella faecalis sp. nov. isolated from swine faeces.</title>
        <authorList>
            <person name="Oh B.S."/>
            <person name="Lee J.H."/>
        </authorList>
    </citation>
    <scope>NUCLEOTIDE SEQUENCE [LARGE SCALE GENOMIC DNA]</scope>
    <source>
        <strain evidence="9 10">AGMB00827</strain>
    </source>
</reference>
<protein>
    <recommendedName>
        <fullName evidence="5">Release factor glutamine methyltransferase</fullName>
        <shortName evidence="5">RF MTase</shortName>
        <ecNumber evidence="5">2.1.1.297</ecNumber>
    </recommendedName>
    <alternativeName>
        <fullName evidence="5">N5-glutamine methyltransferase PrmC</fullName>
    </alternativeName>
    <alternativeName>
        <fullName evidence="5">Protein-(glutamine-N5) MTase PrmC</fullName>
    </alternativeName>
    <alternativeName>
        <fullName evidence="5">Protein-glutamine N-methyltransferase PrmC</fullName>
    </alternativeName>
</protein>
<comment type="similarity">
    <text evidence="5">Belongs to the protein N5-glutamine methyltransferase family. PrmC subfamily.</text>
</comment>
<comment type="caution">
    <text evidence="5">Lacks conserved residue(s) required for the propagation of feature annotation.</text>
</comment>
<evidence type="ECO:0000256" key="2">
    <source>
        <dbReference type="ARBA" id="ARBA00022679"/>
    </source>
</evidence>
<keyword evidence="1 5" id="KW-0489">Methyltransferase</keyword>
<feature type="domain" description="Release factor glutamine methyltransferase N-terminal" evidence="8">
    <location>
        <begin position="11"/>
        <end position="79"/>
    </location>
</feature>
<name>A0ABS7MJP5_9ACTN</name>
<feature type="binding site" evidence="5">
    <location>
        <position position="255"/>
    </location>
    <ligand>
        <name>S-adenosyl-L-methionine</name>
        <dbReference type="ChEBI" id="CHEBI:59789"/>
    </ligand>
</feature>
<keyword evidence="3 5" id="KW-0949">S-adenosyl-L-methionine</keyword>
<dbReference type="InterPro" id="IPR050320">
    <property type="entry name" value="N5-glutamine_MTase"/>
</dbReference>
<gene>
    <name evidence="5" type="primary">prmC</name>
    <name evidence="9" type="ORF">K6V98_04405</name>
</gene>
<sequence>MAEVWTIGRCLTWIDGYLAKKGDERPRLSAEWLLSSVLHVSRVELYTSFDRPLAAPELDRLRERVIRRANGEPLQYIVGTTQFRGITVRCEPGVLIPRPETELLVEEVLSFIDAEVLHEAAPKRKRAHLPWSETMAKFVEAEAQESHETSPEEDAEAALSEESYTAEASEQNGASHARVLEIGCGTGCISLAIAAERPGQISCVAIDIDEQAVRLAASNREALHVDPEYMDIRTGDMIEPVDTQELGSFDVLVSNPPYIPDAVMEHLPQEVALHEPRLALAGGADGLDVFRCILVAAPQVLRHGGLLACELHEDSLEDAAALCISAGMELVRIEKDLAGRNRFICARTP</sequence>
<dbReference type="HAMAP" id="MF_02126">
    <property type="entry name" value="RF_methyltr_PrmC"/>
    <property type="match status" value="1"/>
</dbReference>
<dbReference type="InterPro" id="IPR002052">
    <property type="entry name" value="DNA_methylase_N6_adenine_CS"/>
</dbReference>
<proteinExistence type="inferred from homology"/>
<dbReference type="GO" id="GO:0032259">
    <property type="term" value="P:methylation"/>
    <property type="evidence" value="ECO:0007669"/>
    <property type="project" value="UniProtKB-KW"/>
</dbReference>
<keyword evidence="2 5" id="KW-0808">Transferase</keyword>
<comment type="caution">
    <text evidence="9">The sequence shown here is derived from an EMBL/GenBank/DDBJ whole genome shotgun (WGS) entry which is preliminary data.</text>
</comment>
<keyword evidence="10" id="KW-1185">Reference proteome</keyword>
<evidence type="ECO:0000256" key="4">
    <source>
        <dbReference type="ARBA" id="ARBA00048391"/>
    </source>
</evidence>
<dbReference type="GO" id="GO:0008168">
    <property type="term" value="F:methyltransferase activity"/>
    <property type="evidence" value="ECO:0007669"/>
    <property type="project" value="UniProtKB-KW"/>
</dbReference>
<dbReference type="PROSITE" id="PS00092">
    <property type="entry name" value="N6_MTASE"/>
    <property type="match status" value="1"/>
</dbReference>
<evidence type="ECO:0000256" key="6">
    <source>
        <dbReference type="SAM" id="MobiDB-lite"/>
    </source>
</evidence>
<feature type="binding site" evidence="5">
    <location>
        <position position="207"/>
    </location>
    <ligand>
        <name>S-adenosyl-L-methionine</name>
        <dbReference type="ChEBI" id="CHEBI:59789"/>
    </ligand>
</feature>
<dbReference type="PANTHER" id="PTHR18895">
    <property type="entry name" value="HEMK METHYLTRANSFERASE"/>
    <property type="match status" value="1"/>
</dbReference>
<feature type="binding site" evidence="5">
    <location>
        <begin position="255"/>
        <end position="258"/>
    </location>
    <ligand>
        <name>substrate</name>
    </ligand>
</feature>
<dbReference type="Proteomes" id="UP000700908">
    <property type="component" value="Unassembled WGS sequence"/>
</dbReference>
<evidence type="ECO:0000313" key="9">
    <source>
        <dbReference type="EMBL" id="MBY4797596.1"/>
    </source>
</evidence>
<comment type="catalytic activity">
    <reaction evidence="4 5">
        <text>L-glutaminyl-[peptide chain release factor] + S-adenosyl-L-methionine = N(5)-methyl-L-glutaminyl-[peptide chain release factor] + S-adenosyl-L-homocysteine + H(+)</text>
        <dbReference type="Rhea" id="RHEA:42896"/>
        <dbReference type="Rhea" id="RHEA-COMP:10271"/>
        <dbReference type="Rhea" id="RHEA-COMP:10272"/>
        <dbReference type="ChEBI" id="CHEBI:15378"/>
        <dbReference type="ChEBI" id="CHEBI:30011"/>
        <dbReference type="ChEBI" id="CHEBI:57856"/>
        <dbReference type="ChEBI" id="CHEBI:59789"/>
        <dbReference type="ChEBI" id="CHEBI:61891"/>
        <dbReference type="EC" id="2.1.1.297"/>
    </reaction>
</comment>
<feature type="binding site" evidence="5">
    <location>
        <begin position="183"/>
        <end position="187"/>
    </location>
    <ligand>
        <name>S-adenosyl-L-methionine</name>
        <dbReference type="ChEBI" id="CHEBI:59789"/>
    </ligand>
</feature>
<dbReference type="EMBL" id="JAIMFO010000006">
    <property type="protein sequence ID" value="MBY4797596.1"/>
    <property type="molecule type" value="Genomic_DNA"/>
</dbReference>
<dbReference type="RefSeq" id="WP_222199322.1">
    <property type="nucleotide sequence ID" value="NZ_JAIMFO010000006.1"/>
</dbReference>
<accession>A0ABS7MJP5</accession>
<dbReference type="CDD" id="cd02440">
    <property type="entry name" value="AdoMet_MTases"/>
    <property type="match status" value="1"/>
</dbReference>
<evidence type="ECO:0000256" key="3">
    <source>
        <dbReference type="ARBA" id="ARBA00022691"/>
    </source>
</evidence>
<evidence type="ECO:0000256" key="1">
    <source>
        <dbReference type="ARBA" id="ARBA00022603"/>
    </source>
</evidence>